<dbReference type="Gene3D" id="2.60.40.10">
    <property type="entry name" value="Immunoglobulins"/>
    <property type="match status" value="1"/>
</dbReference>
<evidence type="ECO:0000313" key="3">
    <source>
        <dbReference type="EMBL" id="KAG9333813.1"/>
    </source>
</evidence>
<accession>A0A8T2N143</accession>
<evidence type="ECO:0000256" key="1">
    <source>
        <dbReference type="SAM" id="Phobius"/>
    </source>
</evidence>
<dbReference type="InterPro" id="IPR013783">
    <property type="entry name" value="Ig-like_fold"/>
</dbReference>
<organism evidence="3 4">
    <name type="scientific">Albula glossodonta</name>
    <name type="common">roundjaw bonefish</name>
    <dbReference type="NCBI Taxonomy" id="121402"/>
    <lineage>
        <taxon>Eukaryota</taxon>
        <taxon>Metazoa</taxon>
        <taxon>Chordata</taxon>
        <taxon>Craniata</taxon>
        <taxon>Vertebrata</taxon>
        <taxon>Euteleostomi</taxon>
        <taxon>Actinopterygii</taxon>
        <taxon>Neopterygii</taxon>
        <taxon>Teleostei</taxon>
        <taxon>Albuliformes</taxon>
        <taxon>Albulidae</taxon>
        <taxon>Albula</taxon>
    </lineage>
</organism>
<dbReference type="OrthoDB" id="6151406at2759"/>
<keyword evidence="1" id="KW-0812">Transmembrane</keyword>
<comment type="caution">
    <text evidence="3">The sequence shown here is derived from an EMBL/GenBank/DDBJ whole genome shotgun (WGS) entry which is preliminary data.</text>
</comment>
<gene>
    <name evidence="3" type="ORF">JZ751_010092</name>
</gene>
<feature type="transmembrane region" description="Helical" evidence="1">
    <location>
        <begin position="84"/>
        <end position="110"/>
    </location>
</feature>
<protein>
    <recommendedName>
        <fullName evidence="2">Ig-like domain-containing protein</fullName>
    </recommendedName>
</protein>
<evidence type="ECO:0000313" key="4">
    <source>
        <dbReference type="Proteomes" id="UP000824540"/>
    </source>
</evidence>
<reference evidence="3" key="1">
    <citation type="thesis" date="2021" institute="BYU ScholarsArchive" country="Provo, UT, USA">
        <title>Applications of and Algorithms for Genome Assembly and Genomic Analyses with an Emphasis on Marine Teleosts.</title>
        <authorList>
            <person name="Pickett B.D."/>
        </authorList>
    </citation>
    <scope>NUCLEOTIDE SEQUENCE</scope>
    <source>
        <strain evidence="3">HI-2016</strain>
    </source>
</reference>
<name>A0A8T2N143_9TELE</name>
<dbReference type="InterPro" id="IPR007110">
    <property type="entry name" value="Ig-like_dom"/>
</dbReference>
<dbReference type="Pfam" id="PF13895">
    <property type="entry name" value="Ig_2"/>
    <property type="match status" value="1"/>
</dbReference>
<keyword evidence="1" id="KW-1133">Transmembrane helix</keyword>
<keyword evidence="4" id="KW-1185">Reference proteome</keyword>
<keyword evidence="1" id="KW-0472">Membrane</keyword>
<dbReference type="AlphaFoldDB" id="A0A8T2N143"/>
<proteinExistence type="predicted"/>
<evidence type="ECO:0000259" key="2">
    <source>
        <dbReference type="PROSITE" id="PS50835"/>
    </source>
</evidence>
<dbReference type="Proteomes" id="UP000824540">
    <property type="component" value="Unassembled WGS sequence"/>
</dbReference>
<feature type="domain" description="Ig-like" evidence="2">
    <location>
        <begin position="1"/>
        <end position="72"/>
    </location>
</feature>
<sequence>METGWTEIFTSGSVTVRCEVQGISAEWNYTWYRDGEQIPIDHPGERLTVRIWNSSYWGQYECRGNRSEKPFYTTARECFKTTSIMLRCILGLSGSLLFLSTTVVLAVKFITKSGGRSKKKVDNIELSLRRNIDCRSKENPVYEEIDPIT</sequence>
<dbReference type="PROSITE" id="PS50835">
    <property type="entry name" value="IG_LIKE"/>
    <property type="match status" value="1"/>
</dbReference>
<dbReference type="InterPro" id="IPR036179">
    <property type="entry name" value="Ig-like_dom_sf"/>
</dbReference>
<dbReference type="SUPFAM" id="SSF48726">
    <property type="entry name" value="Immunoglobulin"/>
    <property type="match status" value="1"/>
</dbReference>
<dbReference type="EMBL" id="JAFBMS010000175">
    <property type="protein sequence ID" value="KAG9333813.1"/>
    <property type="molecule type" value="Genomic_DNA"/>
</dbReference>